<dbReference type="SUPFAM" id="SSF50729">
    <property type="entry name" value="PH domain-like"/>
    <property type="match status" value="1"/>
</dbReference>
<feature type="domain" description="PH" evidence="3">
    <location>
        <begin position="6"/>
        <end position="105"/>
    </location>
</feature>
<dbReference type="GO" id="GO:0055037">
    <property type="term" value="C:recycling endosome"/>
    <property type="evidence" value="ECO:0007669"/>
    <property type="project" value="TreeGrafter"/>
</dbReference>
<dbReference type="SMART" id="SM00233">
    <property type="entry name" value="PH"/>
    <property type="match status" value="1"/>
</dbReference>
<dbReference type="FunFam" id="2.30.29.30:FF:000286">
    <property type="entry name" value="PH-protein kinase domain containing protein"/>
    <property type="match status" value="1"/>
</dbReference>
<sequence length="576" mass="68385">MNNNLKLSFNGFLDKRGQSYHTWHRRFFVLENKSLKYYKKSQSDRHLKGVLDLDHRTRIGIVSSHETQGHKNSFYIRTKKRTLFCSAETKKLRTSWLQNLLKAILSPGEGVSVVFKCPSIKGNEPISFGIEKRITQTLVVAGISSKISLQELHQFLERDYEDEEEHQIIEKSKEEKKKKNNHNSLRNKKEITILKKSRFYPTQTLTEDELVFNFEKDRFVNENLEEEEEEEEIIKEKDEKKIKKEKLSLRLINKNNNISHYDNENCGDEKEKEKEKEKEQGYEKDSDNKTLQAPTINQKVKSIKKIFKTRRSTYWVVIECTSPEMCVMVKNKVKFENYYKYYDKLQQAIKYKFSFFYPRCVSESFTGIIEEDAQNFKTTKNCRDVFVIQPNGTVLRREMGQTLILNTQKVQSHFNIGNCKLFRQFFSKNFVATEVVYTMIPFTYIPKDLRHFTVIINRISKGDKVKIKMETKLNEVDNHDLQSILNFSGNEKIAQTTFRAEKESKLLKSWYDRPRIYDLLKKVHQENYHTSRSCKFLFGLHDFFGHKIDDEFPLQMNEISIQMFNWVSGEKLFLDI</sequence>
<protein>
    <submittedName>
        <fullName evidence="4">Sesquipedalian</fullName>
    </submittedName>
</protein>
<reference evidence="4" key="1">
    <citation type="submission" date="2022-08" db="EMBL/GenBank/DDBJ databases">
        <title>Novel sulphate-reducing endosymbionts in the free-living metamonad Anaeramoeba.</title>
        <authorList>
            <person name="Jerlstrom-Hultqvist J."/>
            <person name="Cepicka I."/>
            <person name="Gallot-Lavallee L."/>
            <person name="Salas-Leiva D."/>
            <person name="Curtis B.A."/>
            <person name="Zahonova K."/>
            <person name="Pipaliya S."/>
            <person name="Dacks J."/>
            <person name="Roger A.J."/>
        </authorList>
    </citation>
    <scope>NUCLEOTIDE SEQUENCE</scope>
    <source>
        <strain evidence="4">Busselton2</strain>
    </source>
</reference>
<evidence type="ECO:0000313" key="5">
    <source>
        <dbReference type="Proteomes" id="UP001146793"/>
    </source>
</evidence>
<dbReference type="Gene3D" id="2.30.29.30">
    <property type="entry name" value="Pleckstrin-homology domain (PH domain)/Phosphotyrosine-binding domain (PTB)"/>
    <property type="match status" value="1"/>
</dbReference>
<dbReference type="Pfam" id="PF00169">
    <property type="entry name" value="PH"/>
    <property type="match status" value="1"/>
</dbReference>
<evidence type="ECO:0000256" key="1">
    <source>
        <dbReference type="ARBA" id="ARBA00022553"/>
    </source>
</evidence>
<dbReference type="AlphaFoldDB" id="A0AAV7ZR73"/>
<evidence type="ECO:0000313" key="4">
    <source>
        <dbReference type="EMBL" id="KAJ3443152.1"/>
    </source>
</evidence>
<accession>A0AAV7ZR73</accession>
<dbReference type="EMBL" id="JANTQA010000023">
    <property type="protein sequence ID" value="KAJ3443152.1"/>
    <property type="molecule type" value="Genomic_DNA"/>
</dbReference>
<dbReference type="GO" id="GO:0042147">
    <property type="term" value="P:retrograde transport, endosome to Golgi"/>
    <property type="evidence" value="ECO:0007669"/>
    <property type="project" value="TreeGrafter"/>
</dbReference>
<evidence type="ECO:0000256" key="2">
    <source>
        <dbReference type="SAM" id="MobiDB-lite"/>
    </source>
</evidence>
<organism evidence="4 5">
    <name type="scientific">Anaeramoeba flamelloides</name>
    <dbReference type="NCBI Taxonomy" id="1746091"/>
    <lineage>
        <taxon>Eukaryota</taxon>
        <taxon>Metamonada</taxon>
        <taxon>Anaeramoebidae</taxon>
        <taxon>Anaeramoeba</taxon>
    </lineage>
</organism>
<feature type="region of interest" description="Disordered" evidence="2">
    <location>
        <begin position="260"/>
        <end position="293"/>
    </location>
</feature>
<dbReference type="InterPro" id="IPR001849">
    <property type="entry name" value="PH_domain"/>
</dbReference>
<keyword evidence="1" id="KW-0597">Phosphoprotein</keyword>
<proteinExistence type="predicted"/>
<gene>
    <name evidence="4" type="ORF">M0812_08984</name>
</gene>
<dbReference type="GO" id="GO:0001881">
    <property type="term" value="P:receptor recycling"/>
    <property type="evidence" value="ECO:0007669"/>
    <property type="project" value="TreeGrafter"/>
</dbReference>
<dbReference type="PANTHER" id="PTHR22902:SF27">
    <property type="entry name" value="PLECKSTRIN HOMOLOGY DOMAIN-CONTAINING FAMILY A MEMBER 3"/>
    <property type="match status" value="1"/>
</dbReference>
<comment type="caution">
    <text evidence="4">The sequence shown here is derived from an EMBL/GenBank/DDBJ whole genome shotgun (WGS) entry which is preliminary data.</text>
</comment>
<dbReference type="InterPro" id="IPR011993">
    <property type="entry name" value="PH-like_dom_sf"/>
</dbReference>
<dbReference type="PANTHER" id="PTHR22902">
    <property type="entry name" value="SESQUIPEDALIAN"/>
    <property type="match status" value="1"/>
</dbReference>
<dbReference type="PROSITE" id="PS50003">
    <property type="entry name" value="PH_DOMAIN"/>
    <property type="match status" value="1"/>
</dbReference>
<feature type="compositionally biased region" description="Basic and acidic residues" evidence="2">
    <location>
        <begin position="261"/>
        <end position="288"/>
    </location>
</feature>
<dbReference type="GO" id="GO:0007032">
    <property type="term" value="P:endosome organization"/>
    <property type="evidence" value="ECO:0007669"/>
    <property type="project" value="TreeGrafter"/>
</dbReference>
<dbReference type="GO" id="GO:0005802">
    <property type="term" value="C:trans-Golgi network"/>
    <property type="evidence" value="ECO:0007669"/>
    <property type="project" value="TreeGrafter"/>
</dbReference>
<evidence type="ECO:0000259" key="3">
    <source>
        <dbReference type="PROSITE" id="PS50003"/>
    </source>
</evidence>
<name>A0AAV7ZR73_9EUKA</name>
<dbReference type="InterPro" id="IPR045188">
    <property type="entry name" value="Boi1/Boi2-like"/>
</dbReference>
<dbReference type="Proteomes" id="UP001146793">
    <property type="component" value="Unassembled WGS sequence"/>
</dbReference>
<dbReference type="GO" id="GO:0005769">
    <property type="term" value="C:early endosome"/>
    <property type="evidence" value="ECO:0007669"/>
    <property type="project" value="TreeGrafter"/>
</dbReference>
<dbReference type="GO" id="GO:0005829">
    <property type="term" value="C:cytosol"/>
    <property type="evidence" value="ECO:0007669"/>
    <property type="project" value="GOC"/>
</dbReference>